<dbReference type="InterPro" id="IPR000994">
    <property type="entry name" value="Pept_M24"/>
</dbReference>
<dbReference type="InterPro" id="IPR001714">
    <property type="entry name" value="Pept_M24_MAP"/>
</dbReference>
<dbReference type="GO" id="GO:0006508">
    <property type="term" value="P:proteolysis"/>
    <property type="evidence" value="ECO:0007669"/>
    <property type="project" value="UniProtKB-KW"/>
</dbReference>
<comment type="function">
    <text evidence="9 11">Cotranslationally removes the N-terminal methionine from nascent proteins. The N-terminal methionine is often cleaved when the second residue in the primary sequence is small and uncharged (Met-Ala-, Cys, Gly, Pro, Ser, Thr, or Val).</text>
</comment>
<keyword evidence="7 9" id="KW-0378">Hydrolase</keyword>
<comment type="catalytic activity">
    <reaction evidence="9 11">
        <text>Release of N-terminal amino acids, preferentially methionine, from peptides and arylamides.</text>
        <dbReference type="EC" id="3.4.11.18"/>
    </reaction>
</comment>
<dbReference type="PANTHER" id="PTHR43330:SF7">
    <property type="entry name" value="METHIONINE AMINOPEPTIDASE 1"/>
    <property type="match status" value="1"/>
</dbReference>
<dbReference type="Proteomes" id="UP001337655">
    <property type="component" value="Unassembled WGS sequence"/>
</dbReference>
<proteinExistence type="inferred from homology"/>
<comment type="subcellular location">
    <subcellularLocation>
        <location evidence="1 9">Cytoplasm</location>
    </subcellularLocation>
</comment>
<dbReference type="PANTHER" id="PTHR43330">
    <property type="entry name" value="METHIONINE AMINOPEPTIDASE"/>
    <property type="match status" value="1"/>
</dbReference>
<dbReference type="EC" id="3.4.11.18" evidence="11"/>
<keyword evidence="4 9" id="KW-0645">Protease</keyword>
<sequence>MDQAPAKEVTIEKKRKCEGGDCDNDAGSLQCPTCQKLGKESYFCSQDCFKRNWGTHKALHKQQNSMLSSIFPPKVVSQPDADGHYNPFPSYSFTGGLRPVYPLSPRRAVPEKIRHPDYAGSGIPYSEQKFVGRRNVTILNKEEQEGMRKVCRLAREVLDIAAAMSKPGVTTDEIDKAVHEACLERDSYPSPLNYCHFPKSVCTSVNEVICHGIPDHRPLQDGDILNIDVTLYHGGYHGDLNETYYVGPSAAQDPDNVRVVEASRACLDESIKLVKPGALFRDYGNTIEKVAKSYNCQVVKTYCGHGINQLFHTTPNVPHYAKNKAIGEAKPGMCFTIEPMITLGSYKDKTWPDDWTSVTVDGKKTAQFEHTLLVTETGVEVLTARFENSPGGKVEMPKANETNGTNGEVKS</sequence>
<evidence type="ECO:0000256" key="6">
    <source>
        <dbReference type="ARBA" id="ARBA00022771"/>
    </source>
</evidence>
<dbReference type="CDD" id="cd01086">
    <property type="entry name" value="MetAP1"/>
    <property type="match status" value="1"/>
</dbReference>
<dbReference type="Gene3D" id="3.90.230.10">
    <property type="entry name" value="Creatinase/methionine aminopeptidase superfamily"/>
    <property type="match status" value="1"/>
</dbReference>
<keyword evidence="5 9" id="KW-0479">Metal-binding</keyword>
<dbReference type="NCBIfam" id="TIGR00500">
    <property type="entry name" value="met_pdase_I"/>
    <property type="match status" value="1"/>
</dbReference>
<dbReference type="PROSITE" id="PS00680">
    <property type="entry name" value="MAP_1"/>
    <property type="match status" value="1"/>
</dbReference>
<dbReference type="SUPFAM" id="SSF55920">
    <property type="entry name" value="Creatinase/aminopeptidase"/>
    <property type="match status" value="1"/>
</dbReference>
<evidence type="ECO:0000256" key="9">
    <source>
        <dbReference type="HAMAP-Rule" id="MF_03174"/>
    </source>
</evidence>
<evidence type="ECO:0000313" key="15">
    <source>
        <dbReference type="Proteomes" id="UP001337655"/>
    </source>
</evidence>
<feature type="binding site" evidence="9">
    <location>
        <position position="369"/>
    </location>
    <ligand>
        <name>Zn(2+)</name>
        <dbReference type="ChEBI" id="CHEBI:29105"/>
        <label>3</label>
    </ligand>
</feature>
<feature type="region of interest" description="Disordered" evidence="12">
    <location>
        <begin position="389"/>
        <end position="411"/>
    </location>
</feature>
<dbReference type="GO" id="GO:0070006">
    <property type="term" value="F:metalloaminopeptidase activity"/>
    <property type="evidence" value="ECO:0007669"/>
    <property type="project" value="UniProtKB-UniRule"/>
</dbReference>
<name>A0AAV9PEF8_9PEZI</name>
<evidence type="ECO:0000256" key="7">
    <source>
        <dbReference type="ARBA" id="ARBA00022801"/>
    </source>
</evidence>
<dbReference type="RefSeq" id="XP_064660658.1">
    <property type="nucleotide sequence ID" value="XM_064800707.1"/>
</dbReference>
<feature type="binding site" evidence="9">
    <location>
        <position position="211"/>
    </location>
    <ligand>
        <name>a protein</name>
        <dbReference type="ChEBI" id="CHEBI:16541"/>
    </ligand>
    <ligandPart>
        <name>N-terminal L-methionine residue</name>
        <dbReference type="ChEBI" id="CHEBI:64731"/>
    </ligandPart>
</feature>
<comment type="cofactor">
    <cofactor evidence="9">
        <name>Zn(2+)</name>
        <dbReference type="ChEBI" id="CHEBI:29105"/>
    </cofactor>
    <cofactor evidence="9">
        <name>Co(2+)</name>
        <dbReference type="ChEBI" id="CHEBI:48828"/>
    </cofactor>
    <cofactor evidence="9">
        <name>Mn(2+)</name>
        <dbReference type="ChEBI" id="CHEBI:29035"/>
    </cofactor>
    <cofactor evidence="9">
        <name>Fe(2+)</name>
        <dbReference type="ChEBI" id="CHEBI:29033"/>
    </cofactor>
    <text evidence="9">Binds 2 divalent metal cations per subunit. Has a high-affinity and a low affinity metal-binding site. The true nature of the physiological cofactor is under debate. The enzyme is active with zinc, cobalt, manganese or divalent iron ions. Has high activity with zinc; zinc cofactor is transferred into the active site region by the ZNG1 zinc chaperone.</text>
</comment>
<dbReference type="InterPro" id="IPR031615">
    <property type="entry name" value="Zfn-C6H2"/>
</dbReference>
<feature type="compositionally biased region" description="Polar residues" evidence="12">
    <location>
        <begin position="400"/>
        <end position="411"/>
    </location>
</feature>
<accession>A0AAV9PEF8</accession>
<keyword evidence="15" id="KW-1185">Reference proteome</keyword>
<feature type="domain" description="C6H2-type" evidence="13">
    <location>
        <begin position="14"/>
        <end position="67"/>
    </location>
</feature>
<reference evidence="14 15" key="1">
    <citation type="submission" date="2023-08" db="EMBL/GenBank/DDBJ databases">
        <title>Black Yeasts Isolated from many extreme environments.</title>
        <authorList>
            <person name="Coleine C."/>
            <person name="Stajich J.E."/>
            <person name="Selbmann L."/>
        </authorList>
    </citation>
    <scope>NUCLEOTIDE SEQUENCE [LARGE SCALE GENOMIC DNA]</scope>
    <source>
        <strain evidence="14 15">CCFEE 5935</strain>
    </source>
</reference>
<evidence type="ECO:0000256" key="4">
    <source>
        <dbReference type="ARBA" id="ARBA00022670"/>
    </source>
</evidence>
<dbReference type="Pfam" id="PF00557">
    <property type="entry name" value="Peptidase_M24"/>
    <property type="match status" value="1"/>
</dbReference>
<evidence type="ECO:0000256" key="3">
    <source>
        <dbReference type="ARBA" id="ARBA00022490"/>
    </source>
</evidence>
<dbReference type="HAMAP" id="MF_01974">
    <property type="entry name" value="MetAP_1"/>
    <property type="match status" value="1"/>
</dbReference>
<dbReference type="Pfam" id="PF15801">
    <property type="entry name" value="zf-C6H2"/>
    <property type="match status" value="1"/>
</dbReference>
<keyword evidence="2 9" id="KW-0031">Aminopeptidase</keyword>
<dbReference type="PRINTS" id="PR00599">
    <property type="entry name" value="MAPEPTIDASE"/>
</dbReference>
<dbReference type="EMBL" id="JAVRRT010000005">
    <property type="protein sequence ID" value="KAK5171814.1"/>
    <property type="molecule type" value="Genomic_DNA"/>
</dbReference>
<keyword evidence="6 10" id="KW-0863">Zinc-finger</keyword>
<dbReference type="InterPro" id="IPR036005">
    <property type="entry name" value="Creatinase/aminopeptidase-like"/>
</dbReference>
<gene>
    <name evidence="14" type="primary">fma1</name>
    <name evidence="14" type="ORF">LTR77_003450</name>
</gene>
<feature type="binding site" evidence="9">
    <location>
        <position position="239"/>
    </location>
    <ligand>
        <name>Zn(2+)</name>
        <dbReference type="ChEBI" id="CHEBI:29105"/>
        <label>3</label>
    </ligand>
</feature>
<dbReference type="AlphaFoldDB" id="A0AAV9PEF8"/>
<dbReference type="FunFam" id="3.90.230.10:FF:000010">
    <property type="entry name" value="Methionine aminopeptidase"/>
    <property type="match status" value="1"/>
</dbReference>
<feature type="binding site" evidence="9">
    <location>
        <position position="228"/>
    </location>
    <ligand>
        <name>Zn(2+)</name>
        <dbReference type="ChEBI" id="CHEBI:29105"/>
        <label>3</label>
    </ligand>
</feature>
<feature type="binding site" evidence="9">
    <location>
        <position position="338"/>
    </location>
    <ligand>
        <name>Zn(2+)</name>
        <dbReference type="ChEBI" id="CHEBI:29105"/>
        <label>4</label>
        <note>catalytic</note>
    </ligand>
</feature>
<evidence type="ECO:0000256" key="8">
    <source>
        <dbReference type="ARBA" id="ARBA00022833"/>
    </source>
</evidence>
<evidence type="ECO:0000259" key="13">
    <source>
        <dbReference type="PROSITE" id="PS52013"/>
    </source>
</evidence>
<evidence type="ECO:0000256" key="11">
    <source>
        <dbReference type="RuleBase" id="RU003653"/>
    </source>
</evidence>
<feature type="binding site" evidence="9">
    <location>
        <position position="239"/>
    </location>
    <ligand>
        <name>Zn(2+)</name>
        <dbReference type="ChEBI" id="CHEBI:29105"/>
        <label>4</label>
        <note>catalytic</note>
    </ligand>
</feature>
<evidence type="ECO:0000256" key="12">
    <source>
        <dbReference type="SAM" id="MobiDB-lite"/>
    </source>
</evidence>
<evidence type="ECO:0000256" key="2">
    <source>
        <dbReference type="ARBA" id="ARBA00022438"/>
    </source>
</evidence>
<dbReference type="GO" id="GO:0004239">
    <property type="term" value="F:initiator methionyl aminopeptidase activity"/>
    <property type="evidence" value="ECO:0007669"/>
    <property type="project" value="UniProtKB-UniRule"/>
</dbReference>
<keyword evidence="8" id="KW-0862">Zinc</keyword>
<dbReference type="InterPro" id="IPR002467">
    <property type="entry name" value="Pept_M24A_MAP1"/>
</dbReference>
<feature type="binding site" evidence="9">
    <location>
        <position position="369"/>
    </location>
    <ligand>
        <name>Zn(2+)</name>
        <dbReference type="ChEBI" id="CHEBI:29105"/>
        <label>4</label>
        <note>catalytic</note>
    </ligand>
</feature>
<feature type="binding site" evidence="9">
    <location>
        <position position="312"/>
    </location>
    <ligand>
        <name>a protein</name>
        <dbReference type="ChEBI" id="CHEBI:16541"/>
    </ligand>
    <ligandPart>
        <name>N-terminal L-methionine residue</name>
        <dbReference type="ChEBI" id="CHEBI:64731"/>
    </ligandPart>
</feature>
<dbReference type="PROSITE" id="PS52013">
    <property type="entry name" value="ZF_C6H2"/>
    <property type="match status" value="1"/>
</dbReference>
<feature type="binding site" evidence="9">
    <location>
        <position position="305"/>
    </location>
    <ligand>
        <name>Zn(2+)</name>
        <dbReference type="ChEBI" id="CHEBI:29105"/>
        <label>4</label>
        <note>catalytic</note>
    </ligand>
</feature>
<dbReference type="GeneID" id="89924797"/>
<keyword evidence="3 9" id="KW-0963">Cytoplasm</keyword>
<evidence type="ECO:0000256" key="10">
    <source>
        <dbReference type="PROSITE-ProRule" id="PRU01357"/>
    </source>
</evidence>
<comment type="similarity">
    <text evidence="9 10">Belongs to the peptidase M24A family. Methionine aminopeptidase type 1 subfamily.</text>
</comment>
<evidence type="ECO:0000313" key="14">
    <source>
        <dbReference type="EMBL" id="KAK5171814.1"/>
    </source>
</evidence>
<evidence type="ECO:0000256" key="1">
    <source>
        <dbReference type="ARBA" id="ARBA00004496"/>
    </source>
</evidence>
<comment type="subunit">
    <text evidence="9">Associates with the 60S ribosomal subunit of the 80S translational complex.</text>
</comment>
<dbReference type="GO" id="GO:0005829">
    <property type="term" value="C:cytosol"/>
    <property type="evidence" value="ECO:0007669"/>
    <property type="project" value="TreeGrafter"/>
</dbReference>
<dbReference type="GO" id="GO:0008270">
    <property type="term" value="F:zinc ion binding"/>
    <property type="evidence" value="ECO:0007669"/>
    <property type="project" value="UniProtKB-KW"/>
</dbReference>
<protein>
    <recommendedName>
        <fullName evidence="11">Methionine aminopeptidase</fullName>
        <ecNumber evidence="11">3.4.11.18</ecNumber>
    </recommendedName>
</protein>
<comment type="caution">
    <text evidence="14">The sequence shown here is derived from an EMBL/GenBank/DDBJ whole genome shotgun (WGS) entry which is preliminary data.</text>
</comment>
<organism evidence="14 15">
    <name type="scientific">Saxophila tyrrhenica</name>
    <dbReference type="NCBI Taxonomy" id="1690608"/>
    <lineage>
        <taxon>Eukaryota</taxon>
        <taxon>Fungi</taxon>
        <taxon>Dikarya</taxon>
        <taxon>Ascomycota</taxon>
        <taxon>Pezizomycotina</taxon>
        <taxon>Dothideomycetes</taxon>
        <taxon>Dothideomycetidae</taxon>
        <taxon>Mycosphaerellales</taxon>
        <taxon>Extremaceae</taxon>
        <taxon>Saxophila</taxon>
    </lineage>
</organism>
<comment type="cofactor">
    <cofactor evidence="11">
        <name>Co(2+)</name>
        <dbReference type="ChEBI" id="CHEBI:48828"/>
    </cofactor>
    <cofactor evidence="11">
        <name>Zn(2+)</name>
        <dbReference type="ChEBI" id="CHEBI:29105"/>
    </cofactor>
    <cofactor evidence="11">
        <name>Mn(2+)</name>
        <dbReference type="ChEBI" id="CHEBI:29035"/>
    </cofactor>
    <cofactor evidence="11">
        <name>Fe(2+)</name>
        <dbReference type="ChEBI" id="CHEBI:29033"/>
    </cofactor>
    <text evidence="11">Binds 2 divalent metal cations per subunit. Has a high-affinity and a low affinity metal-binding site. The true nature of the physiological cofactor is under debate. The enzyme is active with cobalt, zinc, manganese or divalent iron ions.</text>
</comment>
<evidence type="ECO:0000256" key="5">
    <source>
        <dbReference type="ARBA" id="ARBA00022723"/>
    </source>
</evidence>